<dbReference type="EMBL" id="UGNW01000001">
    <property type="protein sequence ID" value="STX30470.1"/>
    <property type="molecule type" value="Genomic_DNA"/>
</dbReference>
<dbReference type="EMBL" id="LNXT01000012">
    <property type="protein sequence ID" value="KTC73886.1"/>
    <property type="molecule type" value="Genomic_DNA"/>
</dbReference>
<dbReference type="GO" id="GO:0016740">
    <property type="term" value="F:transferase activity"/>
    <property type="evidence" value="ECO:0007669"/>
    <property type="project" value="UniProtKB-KW"/>
</dbReference>
<keyword evidence="3" id="KW-1185">Reference proteome</keyword>
<dbReference type="Proteomes" id="UP000054735">
    <property type="component" value="Unassembled WGS sequence"/>
</dbReference>
<dbReference type="Gene3D" id="3.40.630.30">
    <property type="match status" value="1"/>
</dbReference>
<sequence length="312" mass="36206">MINMIEEFIEHQREILFYYSPYTFLKHIEKKELTDQTVVQPLLKKVIADDMEVIEIYVKKEPHLFIFNKLKWDSDYFGFEVFKIEHVLYKHNNMALLREAIKIFASEFEAKGNCYLFSCIPCEDINLSQALCSTSFSLVETRLNYYLEIKEVFDSTRYPARNARGEDIAILKEIAKRQKNIYDRVHADPAFSDEVADEYLGTFIEQAINGFADFTLVPELDNTPAFGFLSSNNPTEILGERIAKLVLAAVDNSVHKGWMYKLLSEVVFQLRQKQGTILTTITQSANRPAIRTWEKAGFKLGFTSYVFSVKYD</sequence>
<dbReference type="RefSeq" id="WP_058523043.1">
    <property type="nucleotide sequence ID" value="NZ_CAAAHV010000024.1"/>
</dbReference>
<reference evidence="2 4" key="2">
    <citation type="submission" date="2018-06" db="EMBL/GenBank/DDBJ databases">
        <authorList>
            <consortium name="Pathogen Informatics"/>
            <person name="Doyle S."/>
        </authorList>
    </citation>
    <scope>NUCLEOTIDE SEQUENCE [LARGE SCALE GENOMIC DNA]</scope>
    <source>
        <strain evidence="2 4">NCTC12437</strain>
    </source>
</reference>
<name>A0A378I6T9_9GAMM</name>
<evidence type="ECO:0000313" key="1">
    <source>
        <dbReference type="EMBL" id="KTC73886.1"/>
    </source>
</evidence>
<dbReference type="SUPFAM" id="SSF55729">
    <property type="entry name" value="Acyl-CoA N-acyltransferases (Nat)"/>
    <property type="match status" value="1"/>
</dbReference>
<keyword evidence="2" id="KW-0808">Transferase</keyword>
<dbReference type="Proteomes" id="UP000255066">
    <property type="component" value="Unassembled WGS sequence"/>
</dbReference>
<dbReference type="OrthoDB" id="6057229at2"/>
<organism evidence="2 4">
    <name type="scientific">Legionella birminghamensis</name>
    <dbReference type="NCBI Taxonomy" id="28083"/>
    <lineage>
        <taxon>Bacteria</taxon>
        <taxon>Pseudomonadati</taxon>
        <taxon>Pseudomonadota</taxon>
        <taxon>Gammaproteobacteria</taxon>
        <taxon>Legionellales</taxon>
        <taxon>Legionellaceae</taxon>
        <taxon>Legionella</taxon>
    </lineage>
</organism>
<dbReference type="AlphaFoldDB" id="A0A378I6T9"/>
<evidence type="ECO:0000313" key="4">
    <source>
        <dbReference type="Proteomes" id="UP000255066"/>
    </source>
</evidence>
<reference evidence="1 3" key="1">
    <citation type="submission" date="2015-11" db="EMBL/GenBank/DDBJ databases">
        <title>Genomic analysis of 38 Legionella species identifies large and diverse effector repertoires.</title>
        <authorList>
            <person name="Burstein D."/>
            <person name="Amaro F."/>
            <person name="Zusman T."/>
            <person name="Lifshitz Z."/>
            <person name="Cohen O."/>
            <person name="Gilbert J.A."/>
            <person name="Pupko T."/>
            <person name="Shuman H.A."/>
            <person name="Segal G."/>
        </authorList>
    </citation>
    <scope>NUCLEOTIDE SEQUENCE [LARGE SCALE GENOMIC DNA]</scope>
    <source>
        <strain evidence="1 3">CDC#1407-AL-14</strain>
    </source>
</reference>
<proteinExistence type="predicted"/>
<accession>A0A378I6T9</accession>
<dbReference type="InterPro" id="IPR016181">
    <property type="entry name" value="Acyl_CoA_acyltransferase"/>
</dbReference>
<protein>
    <submittedName>
        <fullName evidence="2">TDP-fucosamine acetyltransferase</fullName>
    </submittedName>
</protein>
<gene>
    <name evidence="1" type="ORF">Lbir_0942</name>
    <name evidence="2" type="ORF">NCTC12437_00224</name>
</gene>
<evidence type="ECO:0000313" key="2">
    <source>
        <dbReference type="EMBL" id="STX30470.1"/>
    </source>
</evidence>
<evidence type="ECO:0000313" key="3">
    <source>
        <dbReference type="Proteomes" id="UP000054735"/>
    </source>
</evidence>